<dbReference type="OrthoDB" id="256105at2"/>
<dbReference type="InterPro" id="IPR000792">
    <property type="entry name" value="Tscrpt_reg_LuxR_C"/>
</dbReference>
<comment type="caution">
    <text evidence="2">The sequence shown here is derived from an EMBL/GenBank/DDBJ whole genome shotgun (WGS) entry which is preliminary data.</text>
</comment>
<dbReference type="InterPro" id="IPR036388">
    <property type="entry name" value="WH-like_DNA-bd_sf"/>
</dbReference>
<evidence type="ECO:0000259" key="1">
    <source>
        <dbReference type="SMART" id="SM00421"/>
    </source>
</evidence>
<proteinExistence type="predicted"/>
<dbReference type="SMART" id="SM00421">
    <property type="entry name" value="HTH_LUXR"/>
    <property type="match status" value="1"/>
</dbReference>
<evidence type="ECO:0000313" key="3">
    <source>
        <dbReference type="Proteomes" id="UP000308430"/>
    </source>
</evidence>
<dbReference type="Pfam" id="PF00196">
    <property type="entry name" value="GerE"/>
    <property type="match status" value="1"/>
</dbReference>
<protein>
    <submittedName>
        <fullName evidence="2">Helix-turn-helix transcriptional regulator</fullName>
    </submittedName>
</protein>
<dbReference type="Gene3D" id="1.10.10.10">
    <property type="entry name" value="Winged helix-like DNA-binding domain superfamily/Winged helix DNA-binding domain"/>
    <property type="match status" value="1"/>
</dbReference>
<reference evidence="2 3" key="1">
    <citation type="submission" date="2019-04" db="EMBL/GenBank/DDBJ databases">
        <title>Azoarcus nasutitermitis sp. nov. isolated from termite nest.</title>
        <authorList>
            <person name="Lin S.-Y."/>
            <person name="Hameed A."/>
            <person name="Hsu Y.-H."/>
            <person name="Young C.-C."/>
        </authorList>
    </citation>
    <scope>NUCLEOTIDE SEQUENCE [LARGE SCALE GENOMIC DNA]</scope>
    <source>
        <strain evidence="2 3">CC-YHH838</strain>
    </source>
</reference>
<dbReference type="InterPro" id="IPR016032">
    <property type="entry name" value="Sig_transdc_resp-reg_C-effctor"/>
</dbReference>
<evidence type="ECO:0000313" key="2">
    <source>
        <dbReference type="EMBL" id="THF62374.1"/>
    </source>
</evidence>
<feature type="domain" description="HTH luxR-type" evidence="1">
    <location>
        <begin position="249"/>
        <end position="306"/>
    </location>
</feature>
<dbReference type="SUPFAM" id="SSF46894">
    <property type="entry name" value="C-terminal effector domain of the bipartite response regulators"/>
    <property type="match status" value="1"/>
</dbReference>
<dbReference type="EMBL" id="SSOC01000007">
    <property type="protein sequence ID" value="THF62374.1"/>
    <property type="molecule type" value="Genomic_DNA"/>
</dbReference>
<dbReference type="AlphaFoldDB" id="A0A4S4ASJ4"/>
<name>A0A4S4ASJ4_9RHOO</name>
<organism evidence="2 3">
    <name type="scientific">Pseudothauera nasutitermitis</name>
    <dbReference type="NCBI Taxonomy" id="2565930"/>
    <lineage>
        <taxon>Bacteria</taxon>
        <taxon>Pseudomonadati</taxon>
        <taxon>Pseudomonadota</taxon>
        <taxon>Betaproteobacteria</taxon>
        <taxon>Rhodocyclales</taxon>
        <taxon>Zoogloeaceae</taxon>
        <taxon>Pseudothauera</taxon>
    </lineage>
</organism>
<accession>A0A4S4ASJ4</accession>
<sequence>MFSSARGRPDADTTQAGQCYGIGVGAPTCRSAGICLCGSGKFLYSRKHRGEFMEPGVVERIHALWDGLDALAARDVDGAVTHLAAGLAELVGAGNAVWVAGVRMQSHDHRDPLRGWRAPLFHHLKPLPDWLLNTREIQRMWEKRRMDPSFLLGVANTGKYRCYSFRRSLPEDWFQSPYYRHYWERLGIHDVAVACCPVNAHAEVHYLFHRTDGAEPYGQGELDALGTATRGLRWFHARLLLSHGLPVAEAPFTLAERKVLKGLLGDGTEKEIAQVCGMSPATVHYYAGEIYRKLGVRGRAGLMSLWLQ</sequence>
<gene>
    <name evidence="2" type="ORF">E6C76_18830</name>
</gene>
<dbReference type="GO" id="GO:0003677">
    <property type="term" value="F:DNA binding"/>
    <property type="evidence" value="ECO:0007669"/>
    <property type="project" value="InterPro"/>
</dbReference>
<dbReference type="GO" id="GO:0006355">
    <property type="term" value="P:regulation of DNA-templated transcription"/>
    <property type="evidence" value="ECO:0007669"/>
    <property type="project" value="InterPro"/>
</dbReference>
<keyword evidence="3" id="KW-1185">Reference proteome</keyword>
<dbReference type="Proteomes" id="UP000308430">
    <property type="component" value="Unassembled WGS sequence"/>
</dbReference>